<dbReference type="GO" id="GO:0009295">
    <property type="term" value="C:nucleoid"/>
    <property type="evidence" value="ECO:0007669"/>
    <property type="project" value="TreeGrafter"/>
</dbReference>
<sequence length="155" mass="17607">MSQEQNSFRLPEQNSVIIVGRLTRDPELRRTVTGKAICSFDIAISGRMKDPVTGDWKDAEPTFVPIIVWNNQAERCGERLKKGLPVYVEGRLKTNKWEGKDGIKRSRLEVVASRVQFLFTIKQESSAIDAKPIDSINELQEQSDNTVDDDENIPF</sequence>
<organism evidence="4 5">
    <name type="scientific">Endomicrobium trichonymphae</name>
    <dbReference type="NCBI Taxonomy" id="1408204"/>
    <lineage>
        <taxon>Bacteria</taxon>
        <taxon>Pseudomonadati</taxon>
        <taxon>Elusimicrobiota</taxon>
        <taxon>Endomicrobiia</taxon>
        <taxon>Endomicrobiales</taxon>
        <taxon>Endomicrobiaceae</taxon>
        <taxon>Candidatus Endomicrobiellum</taxon>
    </lineage>
</organism>
<evidence type="ECO:0000256" key="2">
    <source>
        <dbReference type="HAMAP-Rule" id="MF_00984"/>
    </source>
</evidence>
<dbReference type="PATRIC" id="fig|471821.5.peg.590"/>
<name>B1H012_ENDTX</name>
<evidence type="ECO:0000256" key="1">
    <source>
        <dbReference type="ARBA" id="ARBA00023125"/>
    </source>
</evidence>
<evidence type="ECO:0000313" key="5">
    <source>
        <dbReference type="Proteomes" id="UP000001691"/>
    </source>
</evidence>
<dbReference type="PANTHER" id="PTHR10302:SF27">
    <property type="entry name" value="SINGLE-STRANDED DNA-BINDING PROTEIN"/>
    <property type="match status" value="1"/>
</dbReference>
<keyword evidence="1 2" id="KW-0238">DNA-binding</keyword>
<dbReference type="InterPro" id="IPR012340">
    <property type="entry name" value="NA-bd_OB-fold"/>
</dbReference>
<dbReference type="Gene3D" id="2.40.50.140">
    <property type="entry name" value="Nucleic acid-binding proteins"/>
    <property type="match status" value="1"/>
</dbReference>
<dbReference type="PANTHER" id="PTHR10302">
    <property type="entry name" value="SINGLE-STRANDED DNA-BINDING PROTEIN"/>
    <property type="match status" value="1"/>
</dbReference>
<reference evidence="5" key="1">
    <citation type="journal article" date="2008" name="Proc. Natl. Acad. Sci. U.S.A.">
        <title>Complete genome of the uncultured termite group 1 bacteria in a single host protist cell.</title>
        <authorList>
            <person name="Hongoh Y."/>
            <person name="Sharma V.K."/>
            <person name="Prakash T."/>
            <person name="Noda S."/>
            <person name="Taylor T.D."/>
            <person name="Kudo T."/>
            <person name="Sakaki Y."/>
            <person name="Toyoda A."/>
            <person name="Hattori M."/>
            <person name="Ohkuma M."/>
        </authorList>
    </citation>
    <scope>NUCLEOTIDE SEQUENCE [LARGE SCALE GENOMIC DNA]</scope>
    <source>
        <strain evidence="5">Rs-D17 genomovar Ri2008</strain>
    </source>
</reference>
<comment type="caution">
    <text evidence="2">Lacks conserved residue(s) required for the propagation of feature annotation.</text>
</comment>
<dbReference type="PROSITE" id="PS50935">
    <property type="entry name" value="SSB"/>
    <property type="match status" value="1"/>
</dbReference>
<keyword evidence="5" id="KW-1185">Reference proteome</keyword>
<dbReference type="HAMAP" id="MF_00984">
    <property type="entry name" value="SSB"/>
    <property type="match status" value="1"/>
</dbReference>
<evidence type="ECO:0000256" key="3">
    <source>
        <dbReference type="PIRNR" id="PIRNR002070"/>
    </source>
</evidence>
<dbReference type="PIRSF" id="PIRSF002070">
    <property type="entry name" value="SSB"/>
    <property type="match status" value="1"/>
</dbReference>
<dbReference type="InterPro" id="IPR000424">
    <property type="entry name" value="Primosome_PriB/ssb"/>
</dbReference>
<dbReference type="GO" id="GO:0003697">
    <property type="term" value="F:single-stranded DNA binding"/>
    <property type="evidence" value="ECO:0007669"/>
    <property type="project" value="UniProtKB-UniRule"/>
</dbReference>
<dbReference type="Proteomes" id="UP000001691">
    <property type="component" value="Chromosome"/>
</dbReference>
<dbReference type="KEGG" id="rsd:TGRD_357"/>
<dbReference type="GO" id="GO:0006260">
    <property type="term" value="P:DNA replication"/>
    <property type="evidence" value="ECO:0007669"/>
    <property type="project" value="InterPro"/>
</dbReference>
<evidence type="ECO:0000313" key="4">
    <source>
        <dbReference type="EMBL" id="BAG13844.1"/>
    </source>
</evidence>
<dbReference type="NCBIfam" id="TIGR00621">
    <property type="entry name" value="ssb"/>
    <property type="match status" value="1"/>
</dbReference>
<dbReference type="CDD" id="cd04496">
    <property type="entry name" value="SSB_OBF"/>
    <property type="match status" value="1"/>
</dbReference>
<proteinExistence type="inferred from homology"/>
<accession>B1H012</accession>
<dbReference type="AlphaFoldDB" id="B1H012"/>
<dbReference type="EMBL" id="AP009510">
    <property type="protein sequence ID" value="BAG13844.1"/>
    <property type="molecule type" value="Genomic_DNA"/>
</dbReference>
<dbReference type="SUPFAM" id="SSF50249">
    <property type="entry name" value="Nucleic acid-binding proteins"/>
    <property type="match status" value="1"/>
</dbReference>
<dbReference type="HOGENOM" id="CLU_078758_6_0_0"/>
<dbReference type="RefSeq" id="WP_015423371.1">
    <property type="nucleotide sequence ID" value="NC_020419.1"/>
</dbReference>
<gene>
    <name evidence="4" type="ordered locus">TGRD_357</name>
</gene>
<dbReference type="InterPro" id="IPR011344">
    <property type="entry name" value="ssDNA-bd"/>
</dbReference>
<dbReference type="Pfam" id="PF00436">
    <property type="entry name" value="SSB"/>
    <property type="match status" value="1"/>
</dbReference>
<dbReference type="STRING" id="471821.TGRD_361"/>
<comment type="subunit">
    <text evidence="2">Homotetramer.</text>
</comment>
<protein>
    <recommendedName>
        <fullName evidence="2 3">Single-stranded DNA-binding protein</fullName>
        <shortName evidence="2">SSB</shortName>
    </recommendedName>
</protein>